<evidence type="ECO:0000259" key="1">
    <source>
        <dbReference type="Pfam" id="PF18803"/>
    </source>
</evidence>
<accession>A0A1C7M0F3</accession>
<evidence type="ECO:0000313" key="3">
    <source>
        <dbReference type="Proteomes" id="UP000092993"/>
    </source>
</evidence>
<reference evidence="2 3" key="1">
    <citation type="submission" date="2016-03" db="EMBL/GenBank/DDBJ databases">
        <title>Whole genome sequencing of Grifola frondosa 9006-11.</title>
        <authorList>
            <person name="Min B."/>
            <person name="Park H."/>
            <person name="Kim J.-G."/>
            <person name="Cho H."/>
            <person name="Oh Y.-L."/>
            <person name="Kong W.-S."/>
            <person name="Choi I.-G."/>
        </authorList>
    </citation>
    <scope>NUCLEOTIDE SEQUENCE [LARGE SCALE GENOMIC DNA]</scope>
    <source>
        <strain evidence="2 3">9006-11</strain>
    </source>
</reference>
<evidence type="ECO:0000313" key="2">
    <source>
        <dbReference type="EMBL" id="OBZ69799.1"/>
    </source>
</evidence>
<sequence>MTQFLKDWAVRALGTWLEGEAGPTPPQCPSCGLSEATPATMYRCFDCYHPPTVCLACIVRDHQHNPFHRVEEWDSSKRFWRRRMLGDLGLVIFLGHDGGKCPRSSSEPRHMTIVHNHGVDTMSVHFCACLSQGNVTPTPQPLQLLQFGLFPGSWEQPMTAFVVDMLRDFHLLSLQSQINAHDYYTFLRRSTNNVFPETVPVSCAYRVEFDVWSNAGIGSI</sequence>
<organism evidence="2 3">
    <name type="scientific">Grifola frondosa</name>
    <name type="common">Maitake</name>
    <name type="synonym">Polyporus frondosus</name>
    <dbReference type="NCBI Taxonomy" id="5627"/>
    <lineage>
        <taxon>Eukaryota</taxon>
        <taxon>Fungi</taxon>
        <taxon>Dikarya</taxon>
        <taxon>Basidiomycota</taxon>
        <taxon>Agaricomycotina</taxon>
        <taxon>Agaricomycetes</taxon>
        <taxon>Polyporales</taxon>
        <taxon>Grifolaceae</taxon>
        <taxon>Grifola</taxon>
    </lineage>
</organism>
<dbReference type="EMBL" id="LUGG01000015">
    <property type="protein sequence ID" value="OBZ69799.1"/>
    <property type="molecule type" value="Genomic_DNA"/>
</dbReference>
<protein>
    <recommendedName>
        <fullName evidence="1">CxC2-like cysteine cluster KDZ transposase-associated domain-containing protein</fullName>
    </recommendedName>
</protein>
<feature type="domain" description="CxC2-like cysteine cluster KDZ transposase-associated" evidence="1">
    <location>
        <begin position="85"/>
        <end position="194"/>
    </location>
</feature>
<dbReference type="AlphaFoldDB" id="A0A1C7M0F3"/>
<keyword evidence="3" id="KW-1185">Reference proteome</keyword>
<dbReference type="InterPro" id="IPR041457">
    <property type="entry name" value="CxC2_KDZ-assoc"/>
</dbReference>
<gene>
    <name evidence="2" type="ORF">A0H81_10541</name>
</gene>
<comment type="caution">
    <text evidence="2">The sequence shown here is derived from an EMBL/GenBank/DDBJ whole genome shotgun (WGS) entry which is preliminary data.</text>
</comment>
<dbReference type="Proteomes" id="UP000092993">
    <property type="component" value="Unassembled WGS sequence"/>
</dbReference>
<dbReference type="OrthoDB" id="2757329at2759"/>
<dbReference type="OMA" id="THFERTT"/>
<dbReference type="Pfam" id="PF18803">
    <property type="entry name" value="CxC2"/>
    <property type="match status" value="1"/>
</dbReference>
<proteinExistence type="predicted"/>
<name>A0A1C7M0F3_GRIFR</name>